<dbReference type="InterPro" id="IPR022755">
    <property type="entry name" value="Znf_C2H2_jaz"/>
</dbReference>
<evidence type="ECO:0000256" key="6">
    <source>
        <dbReference type="ARBA" id="ARBA00022771"/>
    </source>
</evidence>
<dbReference type="InterPro" id="IPR051879">
    <property type="entry name" value="C2H2-ZF_Maturation_Protein"/>
</dbReference>
<evidence type="ECO:0000313" key="13">
    <source>
        <dbReference type="EMBL" id="KAJ1977036.1"/>
    </source>
</evidence>
<dbReference type="AlphaFoldDB" id="A0A9W8B097"/>
<keyword evidence="4" id="KW-0690">Ribosome biogenesis</keyword>
<proteinExistence type="inferred from homology"/>
<evidence type="ECO:0000256" key="5">
    <source>
        <dbReference type="ARBA" id="ARBA00022723"/>
    </source>
</evidence>
<name>A0A9W8B097_9FUNG</name>
<sequence length="144" mass="15975">MSLTKKKKSGGQRLTRAYRTKRRTRDLDQIFEDLQPVNLTKLVMPTEDPDLPGLGQHYCIECSRHFIDAHTLTQHRRTKDHKKRVKALRETPYSQKEAEAAAGLFTDNGPGRSTKPGDFPTLTPGKPTVSPPPPTAAGAAMDLA</sequence>
<keyword evidence="6 10" id="KW-0863">Zinc-finger</keyword>
<dbReference type="EMBL" id="JANBQB010000378">
    <property type="protein sequence ID" value="KAJ1977036.1"/>
    <property type="molecule type" value="Genomic_DNA"/>
</dbReference>
<evidence type="ECO:0000256" key="4">
    <source>
        <dbReference type="ARBA" id="ARBA00022517"/>
    </source>
</evidence>
<reference evidence="13" key="1">
    <citation type="submission" date="2022-07" db="EMBL/GenBank/DDBJ databases">
        <title>Phylogenomic reconstructions and comparative analyses of Kickxellomycotina fungi.</title>
        <authorList>
            <person name="Reynolds N.K."/>
            <person name="Stajich J.E."/>
            <person name="Barry K."/>
            <person name="Grigoriev I.V."/>
            <person name="Crous P."/>
            <person name="Smith M.E."/>
        </authorList>
    </citation>
    <scope>NUCLEOTIDE SEQUENCE</scope>
    <source>
        <strain evidence="13">RSA 567</strain>
    </source>
</reference>
<dbReference type="FunFam" id="3.30.160.60:FF:000299">
    <property type="entry name" value="Zinc finger protein 593"/>
    <property type="match status" value="1"/>
</dbReference>
<keyword evidence="14" id="KW-1185">Reference proteome</keyword>
<protein>
    <recommendedName>
        <fullName evidence="12">C2H2-type domain-containing protein</fullName>
    </recommendedName>
</protein>
<dbReference type="GO" id="GO:0005634">
    <property type="term" value="C:nucleus"/>
    <property type="evidence" value="ECO:0007669"/>
    <property type="project" value="UniProtKB-SubCell"/>
</dbReference>
<comment type="similarity">
    <text evidence="9">Belongs to the ZNF593/BUD20 C2H2-type zinc-finger protein family.</text>
</comment>
<dbReference type="Proteomes" id="UP001151582">
    <property type="component" value="Unassembled WGS sequence"/>
</dbReference>
<dbReference type="SUPFAM" id="SSF57667">
    <property type="entry name" value="beta-beta-alpha zinc fingers"/>
    <property type="match status" value="1"/>
</dbReference>
<accession>A0A9W8B097</accession>
<dbReference type="GO" id="GO:0042254">
    <property type="term" value="P:ribosome biogenesis"/>
    <property type="evidence" value="ECO:0007669"/>
    <property type="project" value="UniProtKB-KW"/>
</dbReference>
<keyword evidence="5" id="KW-0479">Metal-binding</keyword>
<dbReference type="PANTHER" id="PTHR46095">
    <property type="entry name" value="ZINC FINGER PROTEIN 593"/>
    <property type="match status" value="1"/>
</dbReference>
<evidence type="ECO:0000256" key="8">
    <source>
        <dbReference type="ARBA" id="ARBA00023242"/>
    </source>
</evidence>
<dbReference type="PANTHER" id="PTHR46095:SF1">
    <property type="entry name" value="ZINC FINGER PROTEIN 593"/>
    <property type="match status" value="1"/>
</dbReference>
<keyword evidence="3" id="KW-0963">Cytoplasm</keyword>
<dbReference type="InterPro" id="IPR013087">
    <property type="entry name" value="Znf_C2H2_type"/>
</dbReference>
<evidence type="ECO:0000259" key="12">
    <source>
        <dbReference type="PROSITE" id="PS50157"/>
    </source>
</evidence>
<dbReference type="GO" id="GO:0043021">
    <property type="term" value="F:ribonucleoprotein complex binding"/>
    <property type="evidence" value="ECO:0007669"/>
    <property type="project" value="UniProtKB-ARBA"/>
</dbReference>
<evidence type="ECO:0000256" key="9">
    <source>
        <dbReference type="ARBA" id="ARBA00038064"/>
    </source>
</evidence>
<keyword evidence="8" id="KW-0539">Nucleus</keyword>
<evidence type="ECO:0000256" key="10">
    <source>
        <dbReference type="PROSITE-ProRule" id="PRU00042"/>
    </source>
</evidence>
<dbReference type="Pfam" id="PF12171">
    <property type="entry name" value="zf-C2H2_jaz"/>
    <property type="match status" value="1"/>
</dbReference>
<comment type="caution">
    <text evidence="13">The sequence shown here is derived from an EMBL/GenBank/DDBJ whole genome shotgun (WGS) entry which is preliminary data.</text>
</comment>
<feature type="domain" description="C2H2-type" evidence="12">
    <location>
        <begin position="57"/>
        <end position="86"/>
    </location>
</feature>
<dbReference type="Gene3D" id="3.30.160.60">
    <property type="entry name" value="Classic Zinc Finger"/>
    <property type="match status" value="1"/>
</dbReference>
<dbReference type="PROSITE" id="PS00028">
    <property type="entry name" value="ZINC_FINGER_C2H2_1"/>
    <property type="match status" value="1"/>
</dbReference>
<dbReference type="PROSITE" id="PS50157">
    <property type="entry name" value="ZINC_FINGER_C2H2_2"/>
    <property type="match status" value="1"/>
</dbReference>
<dbReference type="InterPro" id="IPR036236">
    <property type="entry name" value="Znf_C2H2_sf"/>
</dbReference>
<evidence type="ECO:0000256" key="3">
    <source>
        <dbReference type="ARBA" id="ARBA00022490"/>
    </source>
</evidence>
<evidence type="ECO:0000256" key="11">
    <source>
        <dbReference type="SAM" id="MobiDB-lite"/>
    </source>
</evidence>
<comment type="subcellular location">
    <subcellularLocation>
        <location evidence="2">Cytoplasm</location>
    </subcellularLocation>
    <subcellularLocation>
        <location evidence="1">Nucleus</location>
    </subcellularLocation>
</comment>
<evidence type="ECO:0000256" key="7">
    <source>
        <dbReference type="ARBA" id="ARBA00022833"/>
    </source>
</evidence>
<organism evidence="13 14">
    <name type="scientific">Dimargaris verticillata</name>
    <dbReference type="NCBI Taxonomy" id="2761393"/>
    <lineage>
        <taxon>Eukaryota</taxon>
        <taxon>Fungi</taxon>
        <taxon>Fungi incertae sedis</taxon>
        <taxon>Zoopagomycota</taxon>
        <taxon>Kickxellomycotina</taxon>
        <taxon>Dimargaritomycetes</taxon>
        <taxon>Dimargaritales</taxon>
        <taxon>Dimargaritaceae</taxon>
        <taxon>Dimargaris</taxon>
    </lineage>
</organism>
<evidence type="ECO:0000256" key="1">
    <source>
        <dbReference type="ARBA" id="ARBA00004123"/>
    </source>
</evidence>
<gene>
    <name evidence="13" type="ORF">H4R34_003746</name>
</gene>
<evidence type="ECO:0000256" key="2">
    <source>
        <dbReference type="ARBA" id="ARBA00004496"/>
    </source>
</evidence>
<dbReference type="GO" id="GO:0005737">
    <property type="term" value="C:cytoplasm"/>
    <property type="evidence" value="ECO:0007669"/>
    <property type="project" value="UniProtKB-SubCell"/>
</dbReference>
<feature type="region of interest" description="Disordered" evidence="11">
    <location>
        <begin position="89"/>
        <end position="144"/>
    </location>
</feature>
<evidence type="ECO:0000313" key="14">
    <source>
        <dbReference type="Proteomes" id="UP001151582"/>
    </source>
</evidence>
<dbReference type="OrthoDB" id="24683at2759"/>
<keyword evidence="7" id="KW-0862">Zinc</keyword>
<dbReference type="GO" id="GO:0008270">
    <property type="term" value="F:zinc ion binding"/>
    <property type="evidence" value="ECO:0007669"/>
    <property type="project" value="UniProtKB-KW"/>
</dbReference>